<keyword evidence="2" id="KW-1185">Reference proteome</keyword>
<evidence type="ECO:0000313" key="2">
    <source>
        <dbReference type="Proteomes" id="UP001243009"/>
    </source>
</evidence>
<evidence type="ECO:0000313" key="1">
    <source>
        <dbReference type="EMBL" id="MDO9713223.1"/>
    </source>
</evidence>
<protein>
    <recommendedName>
        <fullName evidence="3">ISAs1 family transposase</fullName>
    </recommendedName>
</protein>
<dbReference type="Proteomes" id="UP001243009">
    <property type="component" value="Unassembled WGS sequence"/>
</dbReference>
<dbReference type="PANTHER" id="PTHR30298">
    <property type="entry name" value="H REPEAT-ASSOCIATED PREDICTED TRANSPOSASE"/>
    <property type="match status" value="1"/>
</dbReference>
<dbReference type="RefSeq" id="WP_305108083.1">
    <property type="nucleotide sequence ID" value="NZ_JAUTWS010000077.1"/>
</dbReference>
<comment type="caution">
    <text evidence="1">The sequence shown here is derived from an EMBL/GenBank/DDBJ whole genome shotgun (WGS) entry which is preliminary data.</text>
</comment>
<name>A0ABT9EAM9_9PROT</name>
<gene>
    <name evidence="1" type="ORF">Q7A36_33150</name>
</gene>
<accession>A0ABT9EAM9</accession>
<dbReference type="EMBL" id="JAUTWS010000077">
    <property type="protein sequence ID" value="MDO9713223.1"/>
    <property type="molecule type" value="Genomic_DNA"/>
</dbReference>
<dbReference type="PANTHER" id="PTHR30298:SF0">
    <property type="entry name" value="PROTEIN YBFL-RELATED"/>
    <property type="match status" value="1"/>
</dbReference>
<sequence>MIRVERDVLTRNAKTGLWHRSSETAFYLATTVISAVRAASAIRDHWKVENTSHYTRDVTMGEDRSRIRCNPGIFARLRSFAFNILKANRRSSFPQDRLRAAIGGVDYILDLVNIPER</sequence>
<reference evidence="1 2" key="1">
    <citation type="submission" date="2023-08" db="EMBL/GenBank/DDBJ databases">
        <title>The draft genome sequence of Paracraurococcus sp. LOR1-02.</title>
        <authorList>
            <person name="Kingkaew E."/>
            <person name="Tanasupawat S."/>
        </authorList>
    </citation>
    <scope>NUCLEOTIDE SEQUENCE [LARGE SCALE GENOMIC DNA]</scope>
    <source>
        <strain evidence="1 2">LOR1-02</strain>
    </source>
</reference>
<dbReference type="InterPro" id="IPR051698">
    <property type="entry name" value="Transposase_11-like"/>
</dbReference>
<organism evidence="1 2">
    <name type="scientific">Paracraurococcus lichenis</name>
    <dbReference type="NCBI Taxonomy" id="3064888"/>
    <lineage>
        <taxon>Bacteria</taxon>
        <taxon>Pseudomonadati</taxon>
        <taxon>Pseudomonadota</taxon>
        <taxon>Alphaproteobacteria</taxon>
        <taxon>Acetobacterales</taxon>
        <taxon>Roseomonadaceae</taxon>
        <taxon>Paracraurococcus</taxon>
    </lineage>
</organism>
<evidence type="ECO:0008006" key="3">
    <source>
        <dbReference type="Google" id="ProtNLM"/>
    </source>
</evidence>
<proteinExistence type="predicted"/>